<keyword evidence="1" id="KW-0175">Coiled coil</keyword>
<protein>
    <submittedName>
        <fullName evidence="3">Uncharacterized protein</fullName>
    </submittedName>
</protein>
<reference evidence="3 4" key="1">
    <citation type="submission" date="2019-07" db="EMBL/GenBank/DDBJ databases">
        <title>Whole genome shotgun sequence of Gluconobacter kanchanaburiensis NBRC 103587.</title>
        <authorList>
            <person name="Hosoyama A."/>
            <person name="Uohara A."/>
            <person name="Ohji S."/>
            <person name="Ichikawa N."/>
        </authorList>
    </citation>
    <scope>NUCLEOTIDE SEQUENCE [LARGE SCALE GENOMIC DNA]</scope>
    <source>
        <strain evidence="3 4">NBRC 103587</strain>
    </source>
</reference>
<feature type="region of interest" description="Disordered" evidence="2">
    <location>
        <begin position="590"/>
        <end position="623"/>
    </location>
</feature>
<sequence>MIVQETRIKSSSGHQAVSRHVLSGAKNEAIRLVSGGDYLLKDWMKEARREGIRYGLRHIAFNPSEPMTDQQLSAFAKDICRELGADPERTIFVIHQKCGKTHGHLLLPEWQDSHVLSSKFSWVRLEKLARLTEIKLGHALVPGRHDKAIVKALKEAGEYEAASKVKALIPDEKTLPPVAAYTSQARRMVERQDFDLPTARREIMAFWEKSENDLKTFRRHLVEKNWRMRPGDRTDRRRDAHVIETAEGLLIGSFTRLTKVRPKEFRLLLEAEASRPSPLDLRPVVQRLEQQERRHRQRAERKRAVKDLIWAPPASLSAMDRQRLHEQGRREAAAIRKRLPALTSLRSQEQGCEGFRIYLKDWKQDMQAARSVLNARHPLERRYGPDSPLDIQSACIVRMMKEGWSRLKQAHQAVERARQELDELEARKILFSRKRRLSQAEEQYRQALAQLAEILRYLVQFILYHLGLSSQKPDPIQCPVPIEREVTLQDYLQERRELLQTLLDEKARRLWIKDRCREAEHKRARIIAEWHAERVPECEQAQQSIARLDRLHRLSWSLPEEVRMEIRDLKRQGQLQMALRELERFYERDAPVSSTPAQRSDVTRWSQITPLQKRTLPNSSLSP</sequence>
<keyword evidence="4" id="KW-1185">Reference proteome</keyword>
<organism evidence="3 4">
    <name type="scientific">Gluconobacter kanchanaburiensis NBRC 103587</name>
    <dbReference type="NCBI Taxonomy" id="1307948"/>
    <lineage>
        <taxon>Bacteria</taxon>
        <taxon>Pseudomonadati</taxon>
        <taxon>Pseudomonadota</taxon>
        <taxon>Alphaproteobacteria</taxon>
        <taxon>Acetobacterales</taxon>
        <taxon>Acetobacteraceae</taxon>
        <taxon>Gluconobacter</taxon>
    </lineage>
</organism>
<evidence type="ECO:0000313" key="4">
    <source>
        <dbReference type="Proteomes" id="UP000321079"/>
    </source>
</evidence>
<evidence type="ECO:0000256" key="2">
    <source>
        <dbReference type="SAM" id="MobiDB-lite"/>
    </source>
</evidence>
<gene>
    <name evidence="3" type="ORF">GKA01_22760</name>
</gene>
<dbReference type="EMBL" id="BJVA01000016">
    <property type="protein sequence ID" value="GEK97079.1"/>
    <property type="molecule type" value="Genomic_DNA"/>
</dbReference>
<dbReference type="RefSeq" id="WP_228120032.1">
    <property type="nucleotide sequence ID" value="NZ_BARK01000014.1"/>
</dbReference>
<accession>A0A511B9H6</accession>
<comment type="caution">
    <text evidence="3">The sequence shown here is derived from an EMBL/GenBank/DDBJ whole genome shotgun (WGS) entry which is preliminary data.</text>
</comment>
<evidence type="ECO:0000313" key="3">
    <source>
        <dbReference type="EMBL" id="GEK97079.1"/>
    </source>
</evidence>
<evidence type="ECO:0000256" key="1">
    <source>
        <dbReference type="SAM" id="Coils"/>
    </source>
</evidence>
<feature type="compositionally biased region" description="Polar residues" evidence="2">
    <location>
        <begin position="592"/>
        <end position="623"/>
    </location>
</feature>
<feature type="coiled-coil region" evidence="1">
    <location>
        <begin position="407"/>
        <end position="457"/>
    </location>
</feature>
<name>A0A511B9H6_9PROT</name>
<dbReference type="AlphaFoldDB" id="A0A511B9H6"/>
<proteinExistence type="predicted"/>
<dbReference type="Proteomes" id="UP000321079">
    <property type="component" value="Unassembled WGS sequence"/>
</dbReference>